<keyword evidence="4" id="KW-1185">Reference proteome</keyword>
<organism evidence="3 4">
    <name type="scientific">Armillaria gallica</name>
    <name type="common">Bulbous honey fungus</name>
    <name type="synonym">Armillaria bulbosa</name>
    <dbReference type="NCBI Taxonomy" id="47427"/>
    <lineage>
        <taxon>Eukaryota</taxon>
        <taxon>Fungi</taxon>
        <taxon>Dikarya</taxon>
        <taxon>Basidiomycota</taxon>
        <taxon>Agaricomycotina</taxon>
        <taxon>Agaricomycetes</taxon>
        <taxon>Agaricomycetidae</taxon>
        <taxon>Agaricales</taxon>
        <taxon>Marasmiineae</taxon>
        <taxon>Physalacriaceae</taxon>
        <taxon>Armillaria</taxon>
    </lineage>
</organism>
<dbReference type="AlphaFoldDB" id="A0A2H3CNU3"/>
<feature type="region of interest" description="Disordered" evidence="1">
    <location>
        <begin position="1"/>
        <end position="55"/>
    </location>
</feature>
<evidence type="ECO:0000256" key="1">
    <source>
        <dbReference type="SAM" id="MobiDB-lite"/>
    </source>
</evidence>
<evidence type="ECO:0000313" key="4">
    <source>
        <dbReference type="Proteomes" id="UP000217790"/>
    </source>
</evidence>
<feature type="compositionally biased region" description="Low complexity" evidence="1">
    <location>
        <begin position="1"/>
        <end position="26"/>
    </location>
</feature>
<gene>
    <name evidence="3" type="ORF">ARMGADRAFT_1038204</name>
</gene>
<dbReference type="OrthoDB" id="3270804at2759"/>
<reference evidence="4" key="1">
    <citation type="journal article" date="2017" name="Nat. Ecol. Evol.">
        <title>Genome expansion and lineage-specific genetic innovations in the forest pathogenic fungi Armillaria.</title>
        <authorList>
            <person name="Sipos G."/>
            <person name="Prasanna A.N."/>
            <person name="Walter M.C."/>
            <person name="O'Connor E."/>
            <person name="Balint B."/>
            <person name="Krizsan K."/>
            <person name="Kiss B."/>
            <person name="Hess J."/>
            <person name="Varga T."/>
            <person name="Slot J."/>
            <person name="Riley R."/>
            <person name="Boka B."/>
            <person name="Rigling D."/>
            <person name="Barry K."/>
            <person name="Lee J."/>
            <person name="Mihaltcheva S."/>
            <person name="LaButti K."/>
            <person name="Lipzen A."/>
            <person name="Waldron R."/>
            <person name="Moloney N.M."/>
            <person name="Sperisen C."/>
            <person name="Kredics L."/>
            <person name="Vagvoelgyi C."/>
            <person name="Patrignani A."/>
            <person name="Fitzpatrick D."/>
            <person name="Nagy I."/>
            <person name="Doyle S."/>
            <person name="Anderson J.B."/>
            <person name="Grigoriev I.V."/>
            <person name="Gueldener U."/>
            <person name="Muensterkoetter M."/>
            <person name="Nagy L.G."/>
        </authorList>
    </citation>
    <scope>NUCLEOTIDE SEQUENCE [LARGE SCALE GENOMIC DNA]</scope>
    <source>
        <strain evidence="4">Ar21-2</strain>
    </source>
</reference>
<dbReference type="Pfam" id="PF01693">
    <property type="entry name" value="Cauli_VI"/>
    <property type="match status" value="1"/>
</dbReference>
<protein>
    <recommendedName>
        <fullName evidence="2">Ribonuclease H1 N-terminal domain-containing protein</fullName>
    </recommendedName>
</protein>
<evidence type="ECO:0000313" key="3">
    <source>
        <dbReference type="EMBL" id="PBK83054.1"/>
    </source>
</evidence>
<dbReference type="InterPro" id="IPR011320">
    <property type="entry name" value="RNase_H1_N"/>
</dbReference>
<feature type="domain" description="Ribonuclease H1 N-terminal" evidence="2">
    <location>
        <begin position="61"/>
        <end position="93"/>
    </location>
</feature>
<sequence length="142" mass="15898">MTGTSIPPLSVSSLQSSALSTSSTPRTPKKQKDAKTISVSQPTTPMSKTRSSSIIKEEDNAGVFDDWLLVAELIHHVTGQCYKGYKTWDEALAHYTEKHKVGAMVHRPHPGSQFNDPIPDWEDQEFEWDSEYEDAVAFLEQC</sequence>
<proteinExistence type="predicted"/>
<dbReference type="Proteomes" id="UP000217790">
    <property type="component" value="Unassembled WGS sequence"/>
</dbReference>
<evidence type="ECO:0000259" key="2">
    <source>
        <dbReference type="Pfam" id="PF01693"/>
    </source>
</evidence>
<accession>A0A2H3CNU3</accession>
<name>A0A2H3CNU3_ARMGA</name>
<dbReference type="InParanoid" id="A0A2H3CNU3"/>
<feature type="compositionally biased region" description="Polar residues" evidence="1">
    <location>
        <begin position="37"/>
        <end position="54"/>
    </location>
</feature>
<dbReference type="EMBL" id="KZ293710">
    <property type="protein sequence ID" value="PBK83054.1"/>
    <property type="molecule type" value="Genomic_DNA"/>
</dbReference>